<dbReference type="Proteomes" id="UP000284842">
    <property type="component" value="Unassembled WGS sequence"/>
</dbReference>
<dbReference type="Pfam" id="PF00300">
    <property type="entry name" value="His_Phos_1"/>
    <property type="match status" value="1"/>
</dbReference>
<dbReference type="InterPro" id="IPR029033">
    <property type="entry name" value="His_PPase_superfam"/>
</dbReference>
<dbReference type="GO" id="GO:0005829">
    <property type="term" value="C:cytosol"/>
    <property type="evidence" value="ECO:0007669"/>
    <property type="project" value="TreeGrafter"/>
</dbReference>
<evidence type="ECO:0008006" key="5">
    <source>
        <dbReference type="Google" id="ProtNLM"/>
    </source>
</evidence>
<evidence type="ECO:0000313" key="4">
    <source>
        <dbReference type="Proteomes" id="UP000284842"/>
    </source>
</evidence>
<evidence type="ECO:0000313" key="3">
    <source>
        <dbReference type="EMBL" id="PPQ67762.1"/>
    </source>
</evidence>
<dbReference type="GO" id="GO:0004331">
    <property type="term" value="F:fructose-2,6-bisphosphate 2-phosphatase activity"/>
    <property type="evidence" value="ECO:0007669"/>
    <property type="project" value="TreeGrafter"/>
</dbReference>
<evidence type="ECO:0000256" key="2">
    <source>
        <dbReference type="PIRSR" id="PIRSR613078-2"/>
    </source>
</evidence>
<proteinExistence type="predicted"/>
<comment type="caution">
    <text evidence="3">The sequence shown here is derived from an EMBL/GenBank/DDBJ whole genome shotgun (WGS) entry which is preliminary data.</text>
</comment>
<feature type="binding site" evidence="2">
    <location>
        <begin position="8"/>
        <end position="15"/>
    </location>
    <ligand>
        <name>substrate</name>
    </ligand>
</feature>
<organism evidence="3 4">
    <name type="scientific">Panaeolus cyanescens</name>
    <dbReference type="NCBI Taxonomy" id="181874"/>
    <lineage>
        <taxon>Eukaryota</taxon>
        <taxon>Fungi</taxon>
        <taxon>Dikarya</taxon>
        <taxon>Basidiomycota</taxon>
        <taxon>Agaricomycotina</taxon>
        <taxon>Agaricomycetes</taxon>
        <taxon>Agaricomycetidae</taxon>
        <taxon>Agaricales</taxon>
        <taxon>Agaricineae</taxon>
        <taxon>Galeropsidaceae</taxon>
        <taxon>Panaeolus</taxon>
    </lineage>
</organism>
<keyword evidence="1" id="KW-0378">Hydrolase</keyword>
<dbReference type="SMART" id="SM00855">
    <property type="entry name" value="PGAM"/>
    <property type="match status" value="1"/>
</dbReference>
<reference evidence="3 4" key="1">
    <citation type="journal article" date="2018" name="Evol. Lett.">
        <title>Horizontal gene cluster transfer increased hallucinogenic mushroom diversity.</title>
        <authorList>
            <person name="Reynolds H.T."/>
            <person name="Vijayakumar V."/>
            <person name="Gluck-Thaler E."/>
            <person name="Korotkin H.B."/>
            <person name="Matheny P.B."/>
            <person name="Slot J.C."/>
        </authorList>
    </citation>
    <scope>NUCLEOTIDE SEQUENCE [LARGE SCALE GENOMIC DNA]</scope>
    <source>
        <strain evidence="3 4">2629</strain>
    </source>
</reference>
<dbReference type="PANTHER" id="PTHR46517:SF1">
    <property type="entry name" value="FRUCTOSE-2,6-BISPHOSPHATASE TIGAR"/>
    <property type="match status" value="1"/>
</dbReference>
<dbReference type="STRING" id="181874.A0A409VNB4"/>
<dbReference type="GO" id="GO:0043456">
    <property type="term" value="P:regulation of pentose-phosphate shunt"/>
    <property type="evidence" value="ECO:0007669"/>
    <property type="project" value="TreeGrafter"/>
</dbReference>
<protein>
    <recommendedName>
        <fullName evidence="5">Phosphoglycerate mutase</fullName>
    </recommendedName>
</protein>
<evidence type="ECO:0000256" key="1">
    <source>
        <dbReference type="ARBA" id="ARBA00022801"/>
    </source>
</evidence>
<keyword evidence="4" id="KW-1185">Reference proteome</keyword>
<dbReference type="InterPro" id="IPR013078">
    <property type="entry name" value="His_Pase_superF_clade-1"/>
</dbReference>
<dbReference type="EMBL" id="NHTK01006020">
    <property type="protein sequence ID" value="PPQ67762.1"/>
    <property type="molecule type" value="Genomic_DNA"/>
</dbReference>
<dbReference type="Gene3D" id="3.40.50.1240">
    <property type="entry name" value="Phosphoglycerate mutase-like"/>
    <property type="match status" value="1"/>
</dbReference>
<dbReference type="OrthoDB" id="354304at2759"/>
<dbReference type="PANTHER" id="PTHR46517">
    <property type="entry name" value="FRUCTOSE-2,6-BISPHOSPHATASE TIGAR"/>
    <property type="match status" value="1"/>
</dbReference>
<dbReference type="FunCoup" id="A0A409VNB4">
    <property type="interactions" value="479"/>
</dbReference>
<gene>
    <name evidence="3" type="ORF">CVT24_002772</name>
</gene>
<dbReference type="SUPFAM" id="SSF53254">
    <property type="entry name" value="Phosphoglycerate mutase-like"/>
    <property type="match status" value="1"/>
</dbReference>
<feature type="binding site" evidence="2">
    <location>
        <position position="58"/>
    </location>
    <ligand>
        <name>substrate</name>
    </ligand>
</feature>
<name>A0A409VNB4_9AGAR</name>
<dbReference type="GO" id="GO:0045820">
    <property type="term" value="P:negative regulation of glycolytic process"/>
    <property type="evidence" value="ECO:0007669"/>
    <property type="project" value="TreeGrafter"/>
</dbReference>
<dbReference type="InParanoid" id="A0A409VNB4"/>
<dbReference type="CDD" id="cd07067">
    <property type="entry name" value="HP_PGM_like"/>
    <property type="match status" value="1"/>
</dbReference>
<dbReference type="InterPro" id="IPR051695">
    <property type="entry name" value="Phosphoglycerate_Mutase"/>
</dbReference>
<sequence length="272" mass="30528">MLTITFIRHGESEDNLLPIWAGWRDAPLSRLGRMQAAALGQSFASTHITAIYSSDLKRAHSTARAIQQHQSPTPPINVLRDLREMNFGLAEGNPWQVQGDTTGMSMEQIERLCSEQNVFFMIYERDIPYPEGESLNDVARRADKVIREFVLRHLVQPLSSPGVPASRNQHIALTSHGLCIGELIPALLRLDPEAPTGEYFADLRNTAWFRAVVQVRHDYPTDTVDAGNLPPLRVTITHRHQIGHYQLIRELVPGHDGRDGARAETHALSHAF</sequence>
<dbReference type="AlphaFoldDB" id="A0A409VNB4"/>
<accession>A0A409VNB4</accession>